<dbReference type="RefSeq" id="WP_343335391.1">
    <property type="nucleotide sequence ID" value="NZ_JAPOHD010000066.1"/>
</dbReference>
<keyword evidence="5 6" id="KW-0326">Glycosidase</keyword>
<gene>
    <name evidence="7" type="ORF">OU798_22145</name>
</gene>
<keyword evidence="3 6" id="KW-0378">Hydrolase</keyword>
<comment type="similarity">
    <text evidence="1 6">Belongs to the glycosyl hydrolase 43 family.</text>
</comment>
<accession>A0A9X3F9M3</accession>
<dbReference type="Gene3D" id="2.115.10.20">
    <property type="entry name" value="Glycosyl hydrolase domain, family 43"/>
    <property type="match status" value="1"/>
</dbReference>
<proteinExistence type="inferred from homology"/>
<evidence type="ECO:0000256" key="5">
    <source>
        <dbReference type="ARBA" id="ARBA00023295"/>
    </source>
</evidence>
<dbReference type="GO" id="GO:0045493">
    <property type="term" value="P:xylan catabolic process"/>
    <property type="evidence" value="ECO:0007669"/>
    <property type="project" value="UniProtKB-KW"/>
</dbReference>
<keyword evidence="8" id="KW-1185">Reference proteome</keyword>
<protein>
    <submittedName>
        <fullName evidence="7">Glycoside hydrolase family protein</fullName>
    </submittedName>
</protein>
<keyword evidence="2" id="KW-0624">Polysaccharide degradation</keyword>
<sequence>MKRRSFIQKSMITGSALFISGWKGWASFQNEKYDAKDISDFSKRLKPLGRILELEGYYVWGCSPIVAPDGKVHVFFSRWSSSKGMGGWINSSEIAHAIADQPEGPYSKIETILAPRGESYFDGTTCHNPHIQYIDGKYFLFYIGNSNRKTNTKRIAVATSESLNGPWKRPDQPLLEVGEKGVWDDHCTSNPSFIKHPNGQYWLYYKAWNDEEYMNPVNPKIRGNRKYGLAIAEKPEGPYLRYSENPIIDYSSFGNNRQLEDGNVFIENGKFYMLARDMGRFDHEVGIILESDDGIHWSEPKISYFGVSRYIDQAPKPKHLSKYGRFERPQILMQNGKPTHLFVTTQGGKYESSSPFVFKID</sequence>
<dbReference type="PANTHER" id="PTHR43772">
    <property type="entry name" value="ENDO-1,4-BETA-XYLANASE"/>
    <property type="match status" value="1"/>
</dbReference>
<dbReference type="EMBL" id="JAPOHD010000066">
    <property type="protein sequence ID" value="MCY1723066.1"/>
    <property type="molecule type" value="Genomic_DNA"/>
</dbReference>
<dbReference type="GO" id="GO:0004553">
    <property type="term" value="F:hydrolase activity, hydrolyzing O-glycosyl compounds"/>
    <property type="evidence" value="ECO:0007669"/>
    <property type="project" value="InterPro"/>
</dbReference>
<dbReference type="PANTHER" id="PTHR43772:SF2">
    <property type="entry name" value="PUTATIVE (AFU_ORTHOLOGUE AFUA_2G04480)-RELATED"/>
    <property type="match status" value="1"/>
</dbReference>
<dbReference type="InterPro" id="IPR006710">
    <property type="entry name" value="Glyco_hydro_43"/>
</dbReference>
<evidence type="ECO:0000256" key="2">
    <source>
        <dbReference type="ARBA" id="ARBA00022651"/>
    </source>
</evidence>
<evidence type="ECO:0000313" key="7">
    <source>
        <dbReference type="EMBL" id="MCY1723066.1"/>
    </source>
</evidence>
<dbReference type="Proteomes" id="UP001145087">
    <property type="component" value="Unassembled WGS sequence"/>
</dbReference>
<evidence type="ECO:0000256" key="3">
    <source>
        <dbReference type="ARBA" id="ARBA00022801"/>
    </source>
</evidence>
<name>A0A9X3F9M3_9BACT</name>
<organism evidence="7 8">
    <name type="scientific">Draconibacterium aestuarii</name>
    <dbReference type="NCBI Taxonomy" id="2998507"/>
    <lineage>
        <taxon>Bacteria</taxon>
        <taxon>Pseudomonadati</taxon>
        <taxon>Bacteroidota</taxon>
        <taxon>Bacteroidia</taxon>
        <taxon>Marinilabiliales</taxon>
        <taxon>Prolixibacteraceae</taxon>
        <taxon>Draconibacterium</taxon>
    </lineage>
</organism>
<dbReference type="SUPFAM" id="SSF75005">
    <property type="entry name" value="Arabinanase/levansucrase/invertase"/>
    <property type="match status" value="1"/>
</dbReference>
<dbReference type="AlphaFoldDB" id="A0A9X3F9M3"/>
<dbReference type="InterPro" id="IPR023296">
    <property type="entry name" value="Glyco_hydro_beta-prop_sf"/>
</dbReference>
<reference evidence="7" key="1">
    <citation type="submission" date="2022-11" db="EMBL/GenBank/DDBJ databases">
        <title>Marilongibacter aestuarii gen. nov., sp. nov., isolated from tidal flat sediment.</title>
        <authorList>
            <person name="Jiayan W."/>
        </authorList>
    </citation>
    <scope>NUCLEOTIDE SEQUENCE</scope>
    <source>
        <strain evidence="7">Z1-6</strain>
    </source>
</reference>
<keyword evidence="4" id="KW-0119">Carbohydrate metabolism</keyword>
<keyword evidence="2" id="KW-0858">Xylan degradation</keyword>
<evidence type="ECO:0000313" key="8">
    <source>
        <dbReference type="Proteomes" id="UP001145087"/>
    </source>
</evidence>
<evidence type="ECO:0000256" key="1">
    <source>
        <dbReference type="ARBA" id="ARBA00009865"/>
    </source>
</evidence>
<evidence type="ECO:0000256" key="4">
    <source>
        <dbReference type="ARBA" id="ARBA00023277"/>
    </source>
</evidence>
<dbReference type="CDD" id="cd08994">
    <property type="entry name" value="GH43_62_32_68_117_130-like"/>
    <property type="match status" value="1"/>
</dbReference>
<evidence type="ECO:0000256" key="6">
    <source>
        <dbReference type="RuleBase" id="RU361187"/>
    </source>
</evidence>
<comment type="caution">
    <text evidence="7">The sequence shown here is derived from an EMBL/GenBank/DDBJ whole genome shotgun (WGS) entry which is preliminary data.</text>
</comment>
<dbReference type="Pfam" id="PF04616">
    <property type="entry name" value="Glyco_hydro_43"/>
    <property type="match status" value="1"/>
</dbReference>
<dbReference type="InterPro" id="IPR052176">
    <property type="entry name" value="Glycosyl_Hydrlase_43_Enz"/>
</dbReference>